<dbReference type="PANTHER" id="PTHR42930">
    <property type="entry name" value="PHOSPHATE-SPECIFIC TRANSPORT SYSTEM ACCESSORY PROTEIN PHOU"/>
    <property type="match status" value="1"/>
</dbReference>
<gene>
    <name evidence="11" type="primary">phoU</name>
    <name evidence="11" type="ORF">E3202_05840</name>
</gene>
<dbReference type="PANTHER" id="PTHR42930:SF3">
    <property type="entry name" value="PHOSPHATE-SPECIFIC TRANSPORT SYSTEM ACCESSORY PROTEIN PHOU"/>
    <property type="match status" value="1"/>
</dbReference>
<dbReference type="InterPro" id="IPR028366">
    <property type="entry name" value="PhoU"/>
</dbReference>
<evidence type="ECO:0000313" key="11">
    <source>
        <dbReference type="EMBL" id="TPW34067.1"/>
    </source>
</evidence>
<evidence type="ECO:0000256" key="7">
    <source>
        <dbReference type="ARBA" id="ARBA00056181"/>
    </source>
</evidence>
<dbReference type="NCBIfam" id="TIGR02135">
    <property type="entry name" value="phoU_full"/>
    <property type="match status" value="1"/>
</dbReference>
<feature type="region of interest" description="Disordered" evidence="9">
    <location>
        <begin position="220"/>
        <end position="276"/>
    </location>
</feature>
<comment type="function">
    <text evidence="7">Plays a role in the regulation of phosphate uptake.</text>
</comment>
<dbReference type="GO" id="GO:0005737">
    <property type="term" value="C:cytoplasm"/>
    <property type="evidence" value="ECO:0007669"/>
    <property type="project" value="UniProtKB-SubCell"/>
</dbReference>
<comment type="subunit">
    <text evidence="3">Homodimer.</text>
</comment>
<evidence type="ECO:0000256" key="9">
    <source>
        <dbReference type="SAM" id="MobiDB-lite"/>
    </source>
</evidence>
<keyword evidence="12" id="KW-1185">Reference proteome</keyword>
<organism evidence="11 12">
    <name type="scientific">Oecophyllibacter saccharovorans</name>
    <dbReference type="NCBI Taxonomy" id="2558360"/>
    <lineage>
        <taxon>Bacteria</taxon>
        <taxon>Pseudomonadati</taxon>
        <taxon>Pseudomonadota</taxon>
        <taxon>Alphaproteobacteria</taxon>
        <taxon>Acetobacterales</taxon>
        <taxon>Acetobacteraceae</taxon>
        <taxon>Oecophyllibacter</taxon>
    </lineage>
</organism>
<evidence type="ECO:0000256" key="5">
    <source>
        <dbReference type="ARBA" id="ARBA00022490"/>
    </source>
</evidence>
<evidence type="ECO:0000256" key="1">
    <source>
        <dbReference type="ARBA" id="ARBA00004496"/>
    </source>
</evidence>
<dbReference type="FunFam" id="1.20.58.220:FF:000004">
    <property type="entry name" value="Phosphate-specific transport system accessory protein PhoU"/>
    <property type="match status" value="1"/>
</dbReference>
<keyword evidence="6" id="KW-0592">Phosphate transport</keyword>
<comment type="subcellular location">
    <subcellularLocation>
        <location evidence="1">Cytoplasm</location>
    </subcellularLocation>
</comment>
<dbReference type="GO" id="GO:0006817">
    <property type="term" value="P:phosphate ion transport"/>
    <property type="evidence" value="ECO:0007669"/>
    <property type="project" value="UniProtKB-KW"/>
</dbReference>
<feature type="domain" description="PhoU" evidence="10">
    <location>
        <begin position="126"/>
        <end position="211"/>
    </location>
</feature>
<dbReference type="SUPFAM" id="SSF109755">
    <property type="entry name" value="PhoU-like"/>
    <property type="match status" value="1"/>
</dbReference>
<dbReference type="AlphaFoldDB" id="A0A506UL33"/>
<dbReference type="EMBL" id="SORZ01000002">
    <property type="protein sequence ID" value="TPW34067.1"/>
    <property type="molecule type" value="Genomic_DNA"/>
</dbReference>
<dbReference type="InterPro" id="IPR026022">
    <property type="entry name" value="PhoU_dom"/>
</dbReference>
<proteinExistence type="inferred from homology"/>
<accession>A0A506UL33</accession>
<comment type="similarity">
    <text evidence="2">Belongs to the PhoU family.</text>
</comment>
<evidence type="ECO:0000256" key="6">
    <source>
        <dbReference type="ARBA" id="ARBA00022592"/>
    </source>
</evidence>
<dbReference type="GO" id="GO:0030643">
    <property type="term" value="P:intracellular phosphate ion homeostasis"/>
    <property type="evidence" value="ECO:0007669"/>
    <property type="project" value="InterPro"/>
</dbReference>
<feature type="domain" description="PhoU" evidence="10">
    <location>
        <begin position="22"/>
        <end position="109"/>
    </location>
</feature>
<evidence type="ECO:0000256" key="4">
    <source>
        <dbReference type="ARBA" id="ARBA00022448"/>
    </source>
</evidence>
<keyword evidence="4" id="KW-0813">Transport</keyword>
<comment type="caution">
    <text evidence="11">The sequence shown here is derived from an EMBL/GenBank/DDBJ whole genome shotgun (WGS) entry which is preliminary data.</text>
</comment>
<evidence type="ECO:0000259" key="10">
    <source>
        <dbReference type="Pfam" id="PF01895"/>
    </source>
</evidence>
<reference evidence="11 12" key="1">
    <citation type="submission" date="2019-03" db="EMBL/GenBank/DDBJ databases">
        <title>The complete genome sequence of Neokomagataea sp. Jb2 NBRC113641.</title>
        <authorList>
            <person name="Chua K.-O."/>
            <person name="Chan K.-G."/>
            <person name="See-Too W.-S."/>
        </authorList>
    </citation>
    <scope>NUCLEOTIDE SEQUENCE [LARGE SCALE GENOMIC DNA]</scope>
    <source>
        <strain evidence="11 12">Jb2</strain>
    </source>
</reference>
<keyword evidence="5" id="KW-0963">Cytoplasm</keyword>
<dbReference type="RefSeq" id="WP_165600743.1">
    <property type="nucleotide sequence ID" value="NZ_SORZ01000002.1"/>
</dbReference>
<dbReference type="Pfam" id="PF01895">
    <property type="entry name" value="PhoU"/>
    <property type="match status" value="2"/>
</dbReference>
<name>A0A506UL33_9PROT</name>
<evidence type="ECO:0000256" key="8">
    <source>
        <dbReference type="ARBA" id="ARBA00069911"/>
    </source>
</evidence>
<dbReference type="Proteomes" id="UP000315037">
    <property type="component" value="Unassembled WGS sequence"/>
</dbReference>
<evidence type="ECO:0000256" key="3">
    <source>
        <dbReference type="ARBA" id="ARBA00011738"/>
    </source>
</evidence>
<dbReference type="GO" id="GO:0045936">
    <property type="term" value="P:negative regulation of phosphate metabolic process"/>
    <property type="evidence" value="ECO:0007669"/>
    <property type="project" value="InterPro"/>
</dbReference>
<dbReference type="Gene3D" id="1.20.58.220">
    <property type="entry name" value="Phosphate transport system protein phou homolog 2, domain 2"/>
    <property type="match status" value="1"/>
</dbReference>
<sequence length="276" mass="30290">MAERSHIVSSFEQELDQLRSMVSQMGRIAASQVSLALAAITDHDQQAADKAIALDPEVDHLEREVEGLAIRLLALRSPMGADLREIVAALKITGDLERIGDYAASVAKRAMTVAAVEDGRISLSGLRTMARLVNENVHRMVEALETQDPNLALEVWHADQEIDEYYTTLFRGLVTYMIEDPRNIRACTELLFIAKNLERIGDHATNIVERVFYAVTGENMPALRPRGGKKPTSTHSHVSAPVQGGPTPDPHPELTQSDQEAAALENPFPQATDKPA</sequence>
<dbReference type="InterPro" id="IPR038078">
    <property type="entry name" value="PhoU-like_sf"/>
</dbReference>
<evidence type="ECO:0000256" key="2">
    <source>
        <dbReference type="ARBA" id="ARBA00008107"/>
    </source>
</evidence>
<protein>
    <recommendedName>
        <fullName evidence="8">Phosphate-specific transport system accessory protein PhoU homolog</fullName>
    </recommendedName>
</protein>
<evidence type="ECO:0000313" key="12">
    <source>
        <dbReference type="Proteomes" id="UP000315037"/>
    </source>
</evidence>